<name>A0A9X1HNP8_9BACT</name>
<sequence>MELHISKTDTEVISSIADFIIKLANECVSQNGSFTWALSGGSSPKKLFELLSSGERAASFPWEQSYFFFGDERYVPLDHDDSNYRMAKLAMLEKMKIPSEHIFPVDTSLTPEAAASAYENDITNYFGNDNPAFDLVMLGLGDDAHTASLFPFTTVLSNDQDLVSEVFLPDKKIYRITFTKKLINNAQNVAFLTFGVNKSEAVWHVLEDAENTDNYPAQMIRPKSGNLHWFIDEAAAGRLGTLG</sequence>
<comment type="caution">
    <text evidence="9">The sequence shown here is derived from an EMBL/GenBank/DDBJ whole genome shotgun (WGS) entry which is preliminary data.</text>
</comment>
<comment type="catalytic activity">
    <reaction evidence="1 7">
        <text>6-phospho-D-glucono-1,5-lactone + H2O = 6-phospho-D-gluconate + H(+)</text>
        <dbReference type="Rhea" id="RHEA:12556"/>
        <dbReference type="ChEBI" id="CHEBI:15377"/>
        <dbReference type="ChEBI" id="CHEBI:15378"/>
        <dbReference type="ChEBI" id="CHEBI:57955"/>
        <dbReference type="ChEBI" id="CHEBI:58759"/>
        <dbReference type="EC" id="3.1.1.31"/>
    </reaction>
</comment>
<comment type="similarity">
    <text evidence="4 7">Belongs to the glucosamine/galactosamine-6-phosphate isomerase family. 6-phosphogluconolactonase subfamily.</text>
</comment>
<reference evidence="9" key="1">
    <citation type="submission" date="2021-09" db="EMBL/GenBank/DDBJ databases">
        <title>Fulvivirga sp. isolated from coastal sediment.</title>
        <authorList>
            <person name="Yu H."/>
        </authorList>
    </citation>
    <scope>NUCLEOTIDE SEQUENCE</scope>
    <source>
        <strain evidence="9">1062</strain>
    </source>
</reference>
<dbReference type="GO" id="GO:0005975">
    <property type="term" value="P:carbohydrate metabolic process"/>
    <property type="evidence" value="ECO:0007669"/>
    <property type="project" value="UniProtKB-UniRule"/>
</dbReference>
<dbReference type="InterPro" id="IPR037171">
    <property type="entry name" value="NagB/RpiA_transferase-like"/>
</dbReference>
<dbReference type="EC" id="3.1.1.31" evidence="5 7"/>
<evidence type="ECO:0000256" key="1">
    <source>
        <dbReference type="ARBA" id="ARBA00000832"/>
    </source>
</evidence>
<dbReference type="GO" id="GO:0006098">
    <property type="term" value="P:pentose-phosphate shunt"/>
    <property type="evidence" value="ECO:0007669"/>
    <property type="project" value="InterPro"/>
</dbReference>
<dbReference type="InterPro" id="IPR039104">
    <property type="entry name" value="6PGL"/>
</dbReference>
<comment type="function">
    <text evidence="2 7">Hydrolysis of 6-phosphogluconolactone to 6-phosphogluconate.</text>
</comment>
<keyword evidence="10" id="KW-1185">Reference proteome</keyword>
<dbReference type="SUPFAM" id="SSF100950">
    <property type="entry name" value="NagB/RpiA/CoA transferase-like"/>
    <property type="match status" value="1"/>
</dbReference>
<evidence type="ECO:0000256" key="3">
    <source>
        <dbReference type="ARBA" id="ARBA00004961"/>
    </source>
</evidence>
<organism evidence="9 10">
    <name type="scientific">Fulvivirga sedimenti</name>
    <dbReference type="NCBI Taxonomy" id="2879465"/>
    <lineage>
        <taxon>Bacteria</taxon>
        <taxon>Pseudomonadati</taxon>
        <taxon>Bacteroidota</taxon>
        <taxon>Cytophagia</taxon>
        <taxon>Cytophagales</taxon>
        <taxon>Fulvivirgaceae</taxon>
        <taxon>Fulvivirga</taxon>
    </lineage>
</organism>
<dbReference type="InterPro" id="IPR006148">
    <property type="entry name" value="Glc/Gal-6P_isomerase"/>
</dbReference>
<gene>
    <name evidence="7 9" type="primary">pgl</name>
    <name evidence="9" type="ORF">LDX50_01635</name>
</gene>
<dbReference type="AlphaFoldDB" id="A0A9X1HNP8"/>
<evidence type="ECO:0000256" key="5">
    <source>
        <dbReference type="ARBA" id="ARBA00013198"/>
    </source>
</evidence>
<evidence type="ECO:0000313" key="9">
    <source>
        <dbReference type="EMBL" id="MCA6073544.1"/>
    </source>
</evidence>
<feature type="domain" description="Glucosamine/galactosamine-6-phosphate isomerase" evidence="8">
    <location>
        <begin position="8"/>
        <end position="229"/>
    </location>
</feature>
<evidence type="ECO:0000256" key="4">
    <source>
        <dbReference type="ARBA" id="ARBA00010662"/>
    </source>
</evidence>
<evidence type="ECO:0000259" key="8">
    <source>
        <dbReference type="Pfam" id="PF01182"/>
    </source>
</evidence>
<comment type="pathway">
    <text evidence="3 7">Carbohydrate degradation; pentose phosphate pathway; D-ribulose 5-phosphate from D-glucose 6-phosphate (oxidative stage): step 2/3.</text>
</comment>
<dbReference type="EMBL" id="JAIXNE010000001">
    <property type="protein sequence ID" value="MCA6073544.1"/>
    <property type="molecule type" value="Genomic_DNA"/>
</dbReference>
<evidence type="ECO:0000256" key="6">
    <source>
        <dbReference type="ARBA" id="ARBA00020337"/>
    </source>
</evidence>
<dbReference type="Proteomes" id="UP001139409">
    <property type="component" value="Unassembled WGS sequence"/>
</dbReference>
<evidence type="ECO:0000256" key="2">
    <source>
        <dbReference type="ARBA" id="ARBA00002681"/>
    </source>
</evidence>
<protein>
    <recommendedName>
        <fullName evidence="6 7">6-phosphogluconolactonase</fullName>
        <shortName evidence="7">6PGL</shortName>
        <ecNumber evidence="5 7">3.1.1.31</ecNumber>
    </recommendedName>
</protein>
<dbReference type="PANTHER" id="PTHR11054">
    <property type="entry name" value="6-PHOSPHOGLUCONOLACTONASE"/>
    <property type="match status" value="1"/>
</dbReference>
<dbReference type="GO" id="GO:0017057">
    <property type="term" value="F:6-phosphogluconolactonase activity"/>
    <property type="evidence" value="ECO:0007669"/>
    <property type="project" value="UniProtKB-UniRule"/>
</dbReference>
<dbReference type="InterPro" id="IPR005900">
    <property type="entry name" value="6-phosphogluconolactonase_DevB"/>
</dbReference>
<evidence type="ECO:0000313" key="10">
    <source>
        <dbReference type="Proteomes" id="UP001139409"/>
    </source>
</evidence>
<accession>A0A9X1HNP8</accession>
<dbReference type="NCBIfam" id="TIGR01198">
    <property type="entry name" value="pgl"/>
    <property type="match status" value="1"/>
</dbReference>
<dbReference type="Pfam" id="PF01182">
    <property type="entry name" value="Glucosamine_iso"/>
    <property type="match status" value="1"/>
</dbReference>
<keyword evidence="7 9" id="KW-0378">Hydrolase</keyword>
<evidence type="ECO:0000256" key="7">
    <source>
        <dbReference type="RuleBase" id="RU365095"/>
    </source>
</evidence>
<proteinExistence type="inferred from homology"/>
<dbReference type="Gene3D" id="3.40.50.1360">
    <property type="match status" value="1"/>
</dbReference>
<dbReference type="PANTHER" id="PTHR11054:SF0">
    <property type="entry name" value="6-PHOSPHOGLUCONOLACTONASE"/>
    <property type="match status" value="1"/>
</dbReference>
<dbReference type="RefSeq" id="WP_225696659.1">
    <property type="nucleotide sequence ID" value="NZ_JAIXNE010000001.1"/>
</dbReference>
<dbReference type="CDD" id="cd01400">
    <property type="entry name" value="6PGL"/>
    <property type="match status" value="1"/>
</dbReference>